<reference evidence="1" key="1">
    <citation type="submission" date="2007-04" db="EMBL/GenBank/DDBJ databases">
        <authorList>
            <consortium name="The Broad Institute Genome Sequencing Platform"/>
            <person name="Birren B."/>
            <person name="Lander E."/>
            <person name="Galagan J."/>
            <person name="Nusbaum C."/>
            <person name="Devon K."/>
            <person name="Ma L.-J."/>
            <person name="Jaffe D."/>
            <person name="Butler J."/>
            <person name="Alvarez P."/>
            <person name="Gnerre S."/>
            <person name="Grabherr M."/>
            <person name="Kleber M."/>
            <person name="Mauceli E."/>
            <person name="Brockman W."/>
            <person name="MacCallum I.A."/>
            <person name="Young S."/>
            <person name="LaButti K."/>
            <person name="DeCaprio D."/>
            <person name="Crawford M."/>
            <person name="Koehrsen M."/>
            <person name="Engels R."/>
            <person name="Montgomery P."/>
            <person name="Pearson M."/>
            <person name="Howarth C."/>
            <person name="Larson L."/>
            <person name="White J."/>
            <person name="O'Leary S."/>
            <person name="Kodira C."/>
            <person name="Zeng Q."/>
            <person name="Yandava C."/>
            <person name="Alvarado L."/>
            <person name="Kistler C."/>
            <person name="Shim W.-B."/>
            <person name="Kang S."/>
            <person name="Woloshuk C."/>
        </authorList>
    </citation>
    <scope>NUCLEOTIDE SEQUENCE</scope>
    <source>
        <strain evidence="1">4287</strain>
    </source>
</reference>
<name>A0A0J9VJ33_FUSO4</name>
<accession>A0A0J9VJ33</accession>
<evidence type="ECO:0000313" key="1">
    <source>
        <dbReference type="EMBL" id="KNB10791.1"/>
    </source>
</evidence>
<dbReference type="EMBL" id="DS231709">
    <property type="protein sequence ID" value="KNB10791.1"/>
    <property type="molecule type" value="Genomic_DNA"/>
</dbReference>
<dbReference type="AlphaFoldDB" id="A0A0J9VJ33"/>
<dbReference type="GeneID" id="28961110"/>
<sequence>MSGHSEGCPVPTTAEGGFESQTLGTIFKRLQ</sequence>
<reference evidence="1" key="2">
    <citation type="journal article" date="2010" name="Nature">
        <title>Comparative genomics reveals mobile pathogenicity chromosomes in Fusarium.</title>
        <authorList>
            <person name="Ma L.J."/>
            <person name="van der Does H.C."/>
            <person name="Borkovich K.A."/>
            <person name="Coleman J.J."/>
            <person name="Daboussi M.J."/>
            <person name="Di Pietro A."/>
            <person name="Dufresne M."/>
            <person name="Freitag M."/>
            <person name="Grabherr M."/>
            <person name="Henrissat B."/>
            <person name="Houterman P.M."/>
            <person name="Kang S."/>
            <person name="Shim W.B."/>
            <person name="Woloshuk C."/>
            <person name="Xie X."/>
            <person name="Xu J.R."/>
            <person name="Antoniw J."/>
            <person name="Baker S.E."/>
            <person name="Bluhm B.H."/>
            <person name="Breakspear A."/>
            <person name="Brown D.W."/>
            <person name="Butchko R.A."/>
            <person name="Chapman S."/>
            <person name="Coulson R."/>
            <person name="Coutinho P.M."/>
            <person name="Danchin E.G."/>
            <person name="Diener A."/>
            <person name="Gale L.R."/>
            <person name="Gardiner D.M."/>
            <person name="Goff S."/>
            <person name="Hammond-Kosack K.E."/>
            <person name="Hilburn K."/>
            <person name="Hua-Van A."/>
            <person name="Jonkers W."/>
            <person name="Kazan K."/>
            <person name="Kodira C.D."/>
            <person name="Koehrsen M."/>
            <person name="Kumar L."/>
            <person name="Lee Y.H."/>
            <person name="Li L."/>
            <person name="Manners J.M."/>
            <person name="Miranda-Saavedra D."/>
            <person name="Mukherjee M."/>
            <person name="Park G."/>
            <person name="Park J."/>
            <person name="Park S.Y."/>
            <person name="Proctor R.H."/>
            <person name="Regev A."/>
            <person name="Ruiz-Roldan M.C."/>
            <person name="Sain D."/>
            <person name="Sakthikumar S."/>
            <person name="Sykes S."/>
            <person name="Schwartz D.C."/>
            <person name="Turgeon B.G."/>
            <person name="Wapinski I."/>
            <person name="Yoder O."/>
            <person name="Young S."/>
            <person name="Zeng Q."/>
            <person name="Zhou S."/>
            <person name="Galagan J."/>
            <person name="Cuomo C.A."/>
            <person name="Kistler H.C."/>
            <person name="Rep M."/>
        </authorList>
    </citation>
    <scope>NUCLEOTIDE SEQUENCE [LARGE SCALE GENOMIC DNA]</scope>
    <source>
        <strain evidence="1">4287</strain>
    </source>
</reference>
<dbReference type="RefSeq" id="XP_018248836.1">
    <property type="nucleotide sequence ID" value="XM_018400686.1"/>
</dbReference>
<proteinExistence type="predicted"/>
<evidence type="ECO:0000313" key="2">
    <source>
        <dbReference type="Proteomes" id="UP000009097"/>
    </source>
</evidence>
<organism evidence="1 2">
    <name type="scientific">Fusarium oxysporum f. sp. lycopersici (strain 4287 / CBS 123668 / FGSC 9935 / NRRL 34936)</name>
    <name type="common">Fusarium vascular wilt of tomato</name>
    <dbReference type="NCBI Taxonomy" id="426428"/>
    <lineage>
        <taxon>Eukaryota</taxon>
        <taxon>Fungi</taxon>
        <taxon>Dikarya</taxon>
        <taxon>Ascomycota</taxon>
        <taxon>Pezizomycotina</taxon>
        <taxon>Sordariomycetes</taxon>
        <taxon>Hypocreomycetidae</taxon>
        <taxon>Hypocreales</taxon>
        <taxon>Nectriaceae</taxon>
        <taxon>Fusarium</taxon>
        <taxon>Fusarium oxysporum species complex</taxon>
    </lineage>
</organism>
<dbReference type="VEuPathDB" id="FungiDB:FOXG_20404"/>
<protein>
    <submittedName>
        <fullName evidence="1">Uncharacterized protein</fullName>
    </submittedName>
</protein>
<dbReference type="Proteomes" id="UP000009097">
    <property type="component" value="Unassembled WGS sequence"/>
</dbReference>
<gene>
    <name evidence="1" type="ORF">FOXG_20404</name>
</gene>
<dbReference type="KEGG" id="fox:FOXG_20404"/>